<comment type="caution">
    <text evidence="1">The sequence shown here is derived from an EMBL/GenBank/DDBJ whole genome shotgun (WGS) entry which is preliminary data.</text>
</comment>
<evidence type="ECO:0000313" key="2">
    <source>
        <dbReference type="Proteomes" id="UP001470230"/>
    </source>
</evidence>
<protein>
    <submittedName>
        <fullName evidence="1">Uncharacterized protein</fullName>
    </submittedName>
</protein>
<keyword evidence="2" id="KW-1185">Reference proteome</keyword>
<reference evidence="1 2" key="1">
    <citation type="submission" date="2024-04" db="EMBL/GenBank/DDBJ databases">
        <title>Tritrichomonas musculus Genome.</title>
        <authorList>
            <person name="Alves-Ferreira E."/>
            <person name="Grigg M."/>
            <person name="Lorenzi H."/>
            <person name="Galac M."/>
        </authorList>
    </citation>
    <scope>NUCLEOTIDE SEQUENCE [LARGE SCALE GENOMIC DNA]</scope>
    <source>
        <strain evidence="1 2">EAF2021</strain>
    </source>
</reference>
<name>A0ABR2KJ66_9EUKA</name>
<sequence>MFDVVLAKPFKKLFSEKFIKLFSQKDLTKETMAAAIRETAIDSLIKSRSEVCSVQNCESAADKTGIYPLNLEKVLSNPFIHSLTDEEKLTIQNRRRRN</sequence>
<gene>
    <name evidence="1" type="ORF">M9Y10_028381</name>
</gene>
<evidence type="ECO:0000313" key="1">
    <source>
        <dbReference type="EMBL" id="KAK8891175.1"/>
    </source>
</evidence>
<proteinExistence type="predicted"/>
<accession>A0ABR2KJ66</accession>
<organism evidence="1 2">
    <name type="scientific">Tritrichomonas musculus</name>
    <dbReference type="NCBI Taxonomy" id="1915356"/>
    <lineage>
        <taxon>Eukaryota</taxon>
        <taxon>Metamonada</taxon>
        <taxon>Parabasalia</taxon>
        <taxon>Tritrichomonadida</taxon>
        <taxon>Tritrichomonadidae</taxon>
        <taxon>Tritrichomonas</taxon>
    </lineage>
</organism>
<dbReference type="EMBL" id="JAPFFF010000004">
    <property type="protein sequence ID" value="KAK8891175.1"/>
    <property type="molecule type" value="Genomic_DNA"/>
</dbReference>
<dbReference type="Proteomes" id="UP001470230">
    <property type="component" value="Unassembled WGS sequence"/>
</dbReference>